<accession>A0A3M2RFZ5</accession>
<feature type="domain" description="PrcB C-terminal" evidence="2">
    <location>
        <begin position="87"/>
        <end position="141"/>
    </location>
</feature>
<reference evidence="3 4" key="1">
    <citation type="submission" date="2018-08" db="EMBL/GenBank/DDBJ databases">
        <title>Whole Genome Sequence of the Moderate Halophilic Marine Bacterium Marinobacter litoralis Sw-45.</title>
        <authorList>
            <person name="Musa H."/>
        </authorList>
    </citation>
    <scope>NUCLEOTIDE SEQUENCE [LARGE SCALE GENOMIC DNA]</scope>
    <source>
        <strain evidence="3 4">Sw-45</strain>
    </source>
</reference>
<evidence type="ECO:0000313" key="4">
    <source>
        <dbReference type="Proteomes" id="UP000265903"/>
    </source>
</evidence>
<dbReference type="Pfam" id="PF14343">
    <property type="entry name" value="PrcB_C"/>
    <property type="match status" value="1"/>
</dbReference>
<dbReference type="OrthoDB" id="7063364at2"/>
<dbReference type="AlphaFoldDB" id="A0A3M2RFZ5"/>
<sequence>MISFSQKLFTVPAILLLLTGCAASGGAAPKQEPQVRQITQSAHCGLTGPGVAYVDSTKDLDSFLGVRGQNMATGVIRQVDLAQEQLIFVTLGQKPTAGYSLGLAEVGQENGTLKLQMDLKAPEPGMMVAQVITSPCVVLAVAGGNWGRVEVTGVTEQPLIEPIKR</sequence>
<dbReference type="Proteomes" id="UP000265903">
    <property type="component" value="Unassembled WGS sequence"/>
</dbReference>
<gene>
    <name evidence="3" type="ORF">DOQ08_01394</name>
</gene>
<evidence type="ECO:0000313" key="3">
    <source>
        <dbReference type="EMBL" id="RMJ04074.1"/>
    </source>
</evidence>
<comment type="caution">
    <text evidence="3">The sequence shown here is derived from an EMBL/GenBank/DDBJ whole genome shotgun (WGS) entry which is preliminary data.</text>
</comment>
<proteinExistence type="predicted"/>
<name>A0A3M2RFZ5_9GAMM</name>
<evidence type="ECO:0000256" key="1">
    <source>
        <dbReference type="SAM" id="SignalP"/>
    </source>
</evidence>
<dbReference type="PROSITE" id="PS51257">
    <property type="entry name" value="PROKAR_LIPOPROTEIN"/>
    <property type="match status" value="1"/>
</dbReference>
<feature type="chain" id="PRO_5018058651" description="PrcB C-terminal domain-containing protein" evidence="1">
    <location>
        <begin position="28"/>
        <end position="165"/>
    </location>
</feature>
<feature type="signal peptide" evidence="1">
    <location>
        <begin position="1"/>
        <end position="27"/>
    </location>
</feature>
<protein>
    <recommendedName>
        <fullName evidence="2">PrcB C-terminal domain-containing protein</fullName>
    </recommendedName>
</protein>
<dbReference type="InterPro" id="IPR025748">
    <property type="entry name" value="PrcB_C_dom"/>
</dbReference>
<dbReference type="EMBL" id="QMDL01000002">
    <property type="protein sequence ID" value="RMJ04074.1"/>
    <property type="molecule type" value="Genomic_DNA"/>
</dbReference>
<keyword evidence="4" id="KW-1185">Reference proteome</keyword>
<evidence type="ECO:0000259" key="2">
    <source>
        <dbReference type="Pfam" id="PF14343"/>
    </source>
</evidence>
<keyword evidence="1" id="KW-0732">Signal</keyword>
<organism evidence="3 4">
    <name type="scientific">Marinobacter litoralis</name>
    <dbReference type="NCBI Taxonomy" id="187981"/>
    <lineage>
        <taxon>Bacteria</taxon>
        <taxon>Pseudomonadati</taxon>
        <taxon>Pseudomonadota</taxon>
        <taxon>Gammaproteobacteria</taxon>
        <taxon>Pseudomonadales</taxon>
        <taxon>Marinobacteraceae</taxon>
        <taxon>Marinobacter</taxon>
    </lineage>
</organism>